<reference evidence="10" key="1">
    <citation type="submission" date="2009-10" db="EMBL/GenBank/DDBJ databases">
        <title>Complete sequence of Bacillus selenitireducens MLS10.</title>
        <authorList>
            <consortium name="US DOE Joint Genome Institute"/>
            <person name="Lucas S."/>
            <person name="Copeland A."/>
            <person name="Lapidus A."/>
            <person name="Glavina del Rio T."/>
            <person name="Dalin E."/>
            <person name="Tice H."/>
            <person name="Bruce D."/>
            <person name="Goodwin L."/>
            <person name="Pitluck S."/>
            <person name="Sims D."/>
            <person name="Brettin T."/>
            <person name="Detter J.C."/>
            <person name="Han C."/>
            <person name="Larimer F."/>
            <person name="Land M."/>
            <person name="Hauser L."/>
            <person name="Kyrpides N."/>
            <person name="Ovchinnikova G."/>
            <person name="Stolz J."/>
        </authorList>
    </citation>
    <scope>NUCLEOTIDE SEQUENCE [LARGE SCALE GENOMIC DNA]</scope>
    <source>
        <strain evidence="10">MLS10</strain>
    </source>
</reference>
<dbReference type="HOGENOM" id="CLU_035990_6_2_9"/>
<keyword evidence="2 8" id="KW-0645">Protease</keyword>
<evidence type="ECO:0000313" key="11">
    <source>
        <dbReference type="Proteomes" id="UP000000271"/>
    </source>
</evidence>
<accession>D6XX81</accession>
<name>D6XX81_BACIE</name>
<dbReference type="GO" id="GO:0016829">
    <property type="term" value="F:lyase activity"/>
    <property type="evidence" value="ECO:0007669"/>
    <property type="project" value="UniProtKB-KW"/>
</dbReference>
<keyword evidence="3" id="KW-0227">DNA damage</keyword>
<dbReference type="RefSeq" id="WP_013171367.1">
    <property type="nucleotide sequence ID" value="NC_014219.1"/>
</dbReference>
<evidence type="ECO:0000256" key="5">
    <source>
        <dbReference type="ARBA" id="ARBA00023124"/>
    </source>
</evidence>
<evidence type="ECO:0000256" key="9">
    <source>
        <dbReference type="SAM" id="MobiDB-lite"/>
    </source>
</evidence>
<dbReference type="GO" id="GO:0106300">
    <property type="term" value="P:protein-DNA covalent cross-linking repair"/>
    <property type="evidence" value="ECO:0007669"/>
    <property type="project" value="InterPro"/>
</dbReference>
<dbReference type="GO" id="GO:0008233">
    <property type="term" value="F:peptidase activity"/>
    <property type="evidence" value="ECO:0007669"/>
    <property type="project" value="UniProtKB-KW"/>
</dbReference>
<sequence>MCGRFSLYHQPNLIARRFELDNLEAIALDPRYNIAPSQDILAIVHDGKTNRAGFLRWGLIPSFAKDPKIGSKMINARAETLYEKPSFAKLLTRRRCIIPANGFFEWQKTETGKVPMHIQLRDGEPFAMAGLWDRWQDEGGETITSCTIITTEPNTLMAPIHNRMPAILTRDQEAIWLDRRETGTDRLKSLLTPFDSRQMTATAVSSLVNSPKHDSPTCIAPIPNETE</sequence>
<dbReference type="EC" id="3.4.-.-" evidence="8"/>
<feature type="region of interest" description="Disordered" evidence="9">
    <location>
        <begin position="208"/>
        <end position="227"/>
    </location>
</feature>
<organism evidence="10 11">
    <name type="scientific">Bacillus selenitireducens (strain ATCC 700615 / DSM 15326 / MLS10)</name>
    <dbReference type="NCBI Taxonomy" id="439292"/>
    <lineage>
        <taxon>Bacteria</taxon>
        <taxon>Bacillati</taxon>
        <taxon>Bacillota</taxon>
        <taxon>Bacilli</taxon>
        <taxon>Bacillales</taxon>
        <taxon>Bacillaceae</taxon>
        <taxon>Salisediminibacterium</taxon>
    </lineage>
</organism>
<gene>
    <name evidence="10" type="ordered locus">Bsel_0398</name>
</gene>
<keyword evidence="7" id="KW-0456">Lyase</keyword>
<evidence type="ECO:0000256" key="4">
    <source>
        <dbReference type="ARBA" id="ARBA00022801"/>
    </source>
</evidence>
<dbReference type="KEGG" id="bse:Bsel_0398"/>
<keyword evidence="4 8" id="KW-0378">Hydrolase</keyword>
<dbReference type="Pfam" id="PF02586">
    <property type="entry name" value="SRAP"/>
    <property type="match status" value="1"/>
</dbReference>
<keyword evidence="11" id="KW-1185">Reference proteome</keyword>
<dbReference type="eggNOG" id="COG2135">
    <property type="taxonomic scope" value="Bacteria"/>
</dbReference>
<evidence type="ECO:0000256" key="3">
    <source>
        <dbReference type="ARBA" id="ARBA00022763"/>
    </source>
</evidence>
<dbReference type="InterPro" id="IPR036590">
    <property type="entry name" value="SRAP-like"/>
</dbReference>
<keyword evidence="5" id="KW-0190">Covalent protein-DNA linkage</keyword>
<dbReference type="GO" id="GO:0003697">
    <property type="term" value="F:single-stranded DNA binding"/>
    <property type="evidence" value="ECO:0007669"/>
    <property type="project" value="InterPro"/>
</dbReference>
<evidence type="ECO:0000256" key="6">
    <source>
        <dbReference type="ARBA" id="ARBA00023125"/>
    </source>
</evidence>
<dbReference type="PANTHER" id="PTHR13604">
    <property type="entry name" value="DC12-RELATED"/>
    <property type="match status" value="1"/>
</dbReference>
<protein>
    <recommendedName>
        <fullName evidence="8">Abasic site processing protein</fullName>
        <ecNumber evidence="8">3.4.-.-</ecNumber>
    </recommendedName>
</protein>
<dbReference type="PANTHER" id="PTHR13604:SF0">
    <property type="entry name" value="ABASIC SITE PROCESSING PROTEIN HMCES"/>
    <property type="match status" value="1"/>
</dbReference>
<dbReference type="GO" id="GO:0006508">
    <property type="term" value="P:proteolysis"/>
    <property type="evidence" value="ECO:0007669"/>
    <property type="project" value="UniProtKB-KW"/>
</dbReference>
<dbReference type="Gene3D" id="3.90.1680.10">
    <property type="entry name" value="SOS response associated peptidase-like"/>
    <property type="match status" value="1"/>
</dbReference>
<dbReference type="AlphaFoldDB" id="D6XX81"/>
<keyword evidence="6" id="KW-0238">DNA-binding</keyword>
<evidence type="ECO:0000256" key="2">
    <source>
        <dbReference type="ARBA" id="ARBA00022670"/>
    </source>
</evidence>
<dbReference type="EMBL" id="CP001791">
    <property type="protein sequence ID" value="ADH97938.1"/>
    <property type="molecule type" value="Genomic_DNA"/>
</dbReference>
<dbReference type="OrthoDB" id="9782620at2"/>
<dbReference type="SUPFAM" id="SSF143081">
    <property type="entry name" value="BB1717-like"/>
    <property type="match status" value="1"/>
</dbReference>
<evidence type="ECO:0000256" key="8">
    <source>
        <dbReference type="RuleBase" id="RU364100"/>
    </source>
</evidence>
<dbReference type="InterPro" id="IPR003738">
    <property type="entry name" value="SRAP"/>
</dbReference>
<comment type="similarity">
    <text evidence="1 8">Belongs to the SOS response-associated peptidase family.</text>
</comment>
<evidence type="ECO:0000313" key="10">
    <source>
        <dbReference type="EMBL" id="ADH97938.1"/>
    </source>
</evidence>
<dbReference type="STRING" id="439292.Bsel_0398"/>
<evidence type="ECO:0000256" key="1">
    <source>
        <dbReference type="ARBA" id="ARBA00008136"/>
    </source>
</evidence>
<proteinExistence type="inferred from homology"/>
<evidence type="ECO:0000256" key="7">
    <source>
        <dbReference type="ARBA" id="ARBA00023239"/>
    </source>
</evidence>
<dbReference type="Proteomes" id="UP000000271">
    <property type="component" value="Chromosome"/>
</dbReference>